<proteinExistence type="predicted"/>
<organism evidence="2">
    <name type="scientific">Talaromyces marneffei PM1</name>
    <dbReference type="NCBI Taxonomy" id="1077442"/>
    <lineage>
        <taxon>Eukaryota</taxon>
        <taxon>Fungi</taxon>
        <taxon>Dikarya</taxon>
        <taxon>Ascomycota</taxon>
        <taxon>Pezizomycotina</taxon>
        <taxon>Eurotiomycetes</taxon>
        <taxon>Eurotiomycetidae</taxon>
        <taxon>Eurotiales</taxon>
        <taxon>Trichocomaceae</taxon>
        <taxon>Talaromyces</taxon>
        <taxon>Talaromyces sect. Talaromyces</taxon>
    </lineage>
</organism>
<dbReference type="eggNOG" id="ENOG502SJ1Q">
    <property type="taxonomic scope" value="Eukaryota"/>
</dbReference>
<feature type="compositionally biased region" description="Basic and acidic residues" evidence="1">
    <location>
        <begin position="413"/>
        <end position="429"/>
    </location>
</feature>
<feature type="compositionally biased region" description="Low complexity" evidence="1">
    <location>
        <begin position="744"/>
        <end position="753"/>
    </location>
</feature>
<reference evidence="2" key="1">
    <citation type="journal article" date="2014" name="PLoS Genet.">
        <title>Signature Gene Expression Reveals Novel Clues to the Molecular Mechanisms of Dimorphic Transition in Penicillium marneffei.</title>
        <authorList>
            <person name="Yang E."/>
            <person name="Wang G."/>
            <person name="Cai J."/>
            <person name="Woo P.C."/>
            <person name="Lau S.K."/>
            <person name="Yuen K.-Y."/>
            <person name="Chow W.-N."/>
            <person name="Lin X."/>
        </authorList>
    </citation>
    <scope>NUCLEOTIDE SEQUENCE [LARGE SCALE GENOMIC DNA]</scope>
    <source>
        <strain evidence="2">PM1</strain>
    </source>
</reference>
<feature type="region of interest" description="Disordered" evidence="1">
    <location>
        <begin position="194"/>
        <end position="332"/>
    </location>
</feature>
<dbReference type="HOGENOM" id="CLU_013199_0_0_1"/>
<evidence type="ECO:0000313" key="2">
    <source>
        <dbReference type="EMBL" id="KFX51440.1"/>
    </source>
</evidence>
<feature type="compositionally biased region" description="Polar residues" evidence="1">
    <location>
        <begin position="56"/>
        <end position="65"/>
    </location>
</feature>
<feature type="compositionally biased region" description="Polar residues" evidence="1">
    <location>
        <begin position="384"/>
        <end position="400"/>
    </location>
</feature>
<name>A0A093VH02_TALMA</name>
<protein>
    <submittedName>
        <fullName evidence="2">Uncharacterized protein</fullName>
    </submittedName>
</protein>
<gene>
    <name evidence="2" type="ORF">GQ26_0052320</name>
</gene>
<feature type="region of interest" description="Disordered" evidence="1">
    <location>
        <begin position="51"/>
        <end position="76"/>
    </location>
</feature>
<feature type="region of interest" description="Disordered" evidence="1">
    <location>
        <begin position="744"/>
        <end position="770"/>
    </location>
</feature>
<evidence type="ECO:0000256" key="1">
    <source>
        <dbReference type="SAM" id="MobiDB-lite"/>
    </source>
</evidence>
<feature type="compositionally biased region" description="Polar residues" evidence="1">
    <location>
        <begin position="318"/>
        <end position="332"/>
    </location>
</feature>
<feature type="compositionally biased region" description="Basic and acidic residues" evidence="1">
    <location>
        <begin position="220"/>
        <end position="231"/>
    </location>
</feature>
<dbReference type="AlphaFoldDB" id="A0A093VH02"/>
<comment type="caution">
    <text evidence="2">The sequence shown here is derived from an EMBL/GenBank/DDBJ whole genome shotgun (WGS) entry which is preliminary data.</text>
</comment>
<sequence>MAQTGSSSVVVTDVQSTPPVDELKEYEKILRISEEIFAGTHPRLKIPDLFVRKTPSRPQQPSTAPAVTKSPHDPKTKIALVESLGAEFRPPQPQAISSAVSLAKTASSVVPKPKPASGLDPIFLTKSDDLVRAELQLRRRRIENTLKEQFERSKNEPRQKTALDAKPDFDVTEILNKALEIVKPLPSPVEPVVHDAIPSDSVDETSLYSSRAPDSPLTWDYEKQAPSEPDRQALGQTKGKAPQVDGRKAADTGSRILQGTTDKALLPQGRIQLVPTEPNQPQEQMVIDEPEYSPPEPTVPVVEVGADDEYQPPEVLDSTGQTTFAPQPSAVSSNLRVVRNHITSPAAPQPSRVSPLATAKAPSVHRMLSTTPRERDYIEGDTSDPYSRQTSPDGPIQQQLLPRKRRRVQEPQSRIEVRPTDATETRVKLEPVSPPPFHDTPPSRVYRASEHPVYIDISSPQYVPSVDRREYVSREPFHELDPRYESSGRGYITPAEASVRAVSRLSSRRLVRDNQDLRRVASLHNARNPDNAPHEVIEPVLRPQSAAQASPFTVVDRQPIEKPAYYEEVIPTYSRRYSQFEDYPPSSRYREYYVDDGAGPRYIEPAPPRRIVVDEYGNQYYEMVPASKIRREPLPTRVVRPDEYAERAYIRSASVRAPSIVDDGYGGRQYVQEMAPPSGTYRRLADHGRNISETQRLYPTRAVVDRESVFRSGSVAVDYAPVPVPRQATAYIEEEIPRNRLVRTSSVRPPSSRYEPQHREGLHRVPSVRPGGREVSVYMDEDGRHMAREYSERPGYAAAVRPERPSRYLTEEDGTRMDIEGAGDVVHRVAPRY</sequence>
<accession>A0A093VH02</accession>
<feature type="region of interest" description="Disordered" evidence="1">
    <location>
        <begin position="344"/>
        <end position="442"/>
    </location>
</feature>
<dbReference type="EMBL" id="JPOX01000005">
    <property type="protein sequence ID" value="KFX51440.1"/>
    <property type="molecule type" value="Genomic_DNA"/>
</dbReference>